<dbReference type="AlphaFoldDB" id="A0A160V767"/>
<dbReference type="InterPro" id="IPR004462">
    <property type="entry name" value="Desulfoferrodoxin_N"/>
</dbReference>
<sequence length="47" mass="5142">MANQLGKRYVCETCGSSVLCTKSGDGEIDCCEKTMEIQEPRKLPSSD</sequence>
<accession>A0A160V767</accession>
<reference evidence="6" key="1">
    <citation type="submission" date="2015-10" db="EMBL/GenBank/DDBJ databases">
        <authorList>
            <person name="Gilbert D.G."/>
        </authorList>
    </citation>
    <scope>NUCLEOTIDE SEQUENCE</scope>
</reference>
<feature type="domain" description="Desulfoferrodoxin N-terminal" evidence="5">
    <location>
        <begin position="7"/>
        <end position="36"/>
    </location>
</feature>
<keyword evidence="3" id="KW-0249">Electron transport</keyword>
<gene>
    <name evidence="6" type="ORF">MGWOODY_Clf2565</name>
</gene>
<evidence type="ECO:0000313" key="6">
    <source>
        <dbReference type="EMBL" id="CUV01684.1"/>
    </source>
</evidence>
<keyword evidence="1" id="KW-0813">Transport</keyword>
<evidence type="ECO:0000256" key="3">
    <source>
        <dbReference type="ARBA" id="ARBA00022982"/>
    </source>
</evidence>
<dbReference type="SUPFAM" id="SSF57802">
    <property type="entry name" value="Rubredoxin-like"/>
    <property type="match status" value="1"/>
</dbReference>
<dbReference type="InterPro" id="IPR038094">
    <property type="entry name" value="Desulfoferrodoxin_N_sf"/>
</dbReference>
<evidence type="ECO:0000256" key="2">
    <source>
        <dbReference type="ARBA" id="ARBA00022723"/>
    </source>
</evidence>
<proteinExistence type="predicted"/>
<dbReference type="Gene3D" id="2.20.28.100">
    <property type="entry name" value="Desulphoferrodoxin, N-terminal domain"/>
    <property type="match status" value="1"/>
</dbReference>
<protein>
    <recommendedName>
        <fullName evidence="5">Desulfoferrodoxin N-terminal domain-containing protein</fullName>
    </recommendedName>
</protein>
<evidence type="ECO:0000256" key="1">
    <source>
        <dbReference type="ARBA" id="ARBA00022448"/>
    </source>
</evidence>
<name>A0A160V767_9ZZZZ</name>
<keyword evidence="4" id="KW-0408">Iron</keyword>
<keyword evidence="2" id="KW-0479">Metal-binding</keyword>
<dbReference type="EMBL" id="FAXA01000116">
    <property type="protein sequence ID" value="CUV01684.1"/>
    <property type="molecule type" value="Genomic_DNA"/>
</dbReference>
<evidence type="ECO:0000256" key="4">
    <source>
        <dbReference type="ARBA" id="ARBA00023004"/>
    </source>
</evidence>
<organism evidence="6">
    <name type="scientific">hydrothermal vent metagenome</name>
    <dbReference type="NCBI Taxonomy" id="652676"/>
    <lineage>
        <taxon>unclassified sequences</taxon>
        <taxon>metagenomes</taxon>
        <taxon>ecological metagenomes</taxon>
    </lineage>
</organism>
<evidence type="ECO:0000259" key="5">
    <source>
        <dbReference type="Pfam" id="PF06397"/>
    </source>
</evidence>
<dbReference type="Pfam" id="PF06397">
    <property type="entry name" value="Desulfoferrod_N"/>
    <property type="match status" value="1"/>
</dbReference>